<proteinExistence type="predicted"/>
<evidence type="ECO:0000313" key="2">
    <source>
        <dbReference type="Proteomes" id="UP000828048"/>
    </source>
</evidence>
<protein>
    <submittedName>
        <fullName evidence="1">Uncharacterized protein</fullName>
    </submittedName>
</protein>
<comment type="caution">
    <text evidence="1">The sequence shown here is derived from an EMBL/GenBank/DDBJ whole genome shotgun (WGS) entry which is preliminary data.</text>
</comment>
<evidence type="ECO:0000313" key="1">
    <source>
        <dbReference type="EMBL" id="KAH7840425.1"/>
    </source>
</evidence>
<dbReference type="Proteomes" id="UP000828048">
    <property type="component" value="Chromosome 10"/>
</dbReference>
<accession>A0ACB7XI09</accession>
<name>A0ACB7XI09_9ERIC</name>
<dbReference type="EMBL" id="CM037160">
    <property type="protein sequence ID" value="KAH7840425.1"/>
    <property type="molecule type" value="Genomic_DNA"/>
</dbReference>
<reference evidence="1 2" key="1">
    <citation type="journal article" date="2021" name="Hortic Res">
        <title>High-quality reference genome and annotation aids understanding of berry development for evergreen blueberry (Vaccinium darrowii).</title>
        <authorList>
            <person name="Yu J."/>
            <person name="Hulse-Kemp A.M."/>
            <person name="Babiker E."/>
            <person name="Staton M."/>
        </authorList>
    </citation>
    <scope>NUCLEOTIDE SEQUENCE [LARGE SCALE GENOMIC DNA]</scope>
    <source>
        <strain evidence="2">cv. NJ 8807/NJ 8810</strain>
        <tissue evidence="1">Young leaf</tissue>
    </source>
</reference>
<organism evidence="1 2">
    <name type="scientific">Vaccinium darrowii</name>
    <dbReference type="NCBI Taxonomy" id="229202"/>
    <lineage>
        <taxon>Eukaryota</taxon>
        <taxon>Viridiplantae</taxon>
        <taxon>Streptophyta</taxon>
        <taxon>Embryophyta</taxon>
        <taxon>Tracheophyta</taxon>
        <taxon>Spermatophyta</taxon>
        <taxon>Magnoliopsida</taxon>
        <taxon>eudicotyledons</taxon>
        <taxon>Gunneridae</taxon>
        <taxon>Pentapetalae</taxon>
        <taxon>asterids</taxon>
        <taxon>Ericales</taxon>
        <taxon>Ericaceae</taxon>
        <taxon>Vaccinioideae</taxon>
        <taxon>Vaccinieae</taxon>
        <taxon>Vaccinium</taxon>
    </lineage>
</organism>
<keyword evidence="2" id="KW-1185">Reference proteome</keyword>
<gene>
    <name evidence="1" type="ORF">Vadar_016671</name>
</gene>
<sequence>MVSPRKAINLGKKAAPPGHHRLAVVGSDVGRKGPRVVWDSNLTRVFLELAVKEIEQEGRSTTQLPNHSLRRIAKHISALTNLPVTQVQCKNRYQVLRRDWQAWQLLTDARRGATGLGFDSARGTYTAPDFFWNNLIAVILTSYFICPSTVQYYKSFPYQ</sequence>